<keyword evidence="5" id="KW-1179">Viral genome integration</keyword>
<dbReference type="GO" id="GO:0075713">
    <property type="term" value="P:establishment of integrated proviral latency"/>
    <property type="evidence" value="ECO:0007669"/>
    <property type="project" value="UniProtKB-KW"/>
</dbReference>
<dbReference type="Gene3D" id="3.30.160.390">
    <property type="entry name" value="Integrase, DNA-binding domain"/>
    <property type="match status" value="1"/>
</dbReference>
<evidence type="ECO:0000256" key="2">
    <source>
        <dbReference type="ARBA" id="ARBA00022908"/>
    </source>
</evidence>
<dbReference type="GO" id="GO:0006310">
    <property type="term" value="P:DNA recombination"/>
    <property type="evidence" value="ECO:0007669"/>
    <property type="project" value="UniProtKB-KW"/>
</dbReference>
<dbReference type="InterPro" id="IPR010998">
    <property type="entry name" value="Integrase_recombinase_N"/>
</dbReference>
<evidence type="ECO:0000259" key="9">
    <source>
        <dbReference type="PROSITE" id="PS51900"/>
    </source>
</evidence>
<evidence type="ECO:0000313" key="10">
    <source>
        <dbReference type="EMBL" id="KKN93033.1"/>
    </source>
</evidence>
<dbReference type="InterPro" id="IPR050808">
    <property type="entry name" value="Phage_Integrase"/>
</dbReference>
<evidence type="ECO:0000259" key="8">
    <source>
        <dbReference type="PROSITE" id="PS51898"/>
    </source>
</evidence>
<dbReference type="InterPro" id="IPR044068">
    <property type="entry name" value="CB"/>
</dbReference>
<gene>
    <name evidence="10" type="ORF">LCGC14_0201220</name>
</gene>
<keyword evidence="3" id="KW-0238">DNA-binding</keyword>
<feature type="region of interest" description="Disordered" evidence="7">
    <location>
        <begin position="440"/>
        <end position="459"/>
    </location>
</feature>
<evidence type="ECO:0000256" key="6">
    <source>
        <dbReference type="ARBA" id="ARBA00023296"/>
    </source>
</evidence>
<evidence type="ECO:0008006" key="11">
    <source>
        <dbReference type="Google" id="ProtNLM"/>
    </source>
</evidence>
<feature type="domain" description="Core-binding (CB)" evidence="9">
    <location>
        <begin position="107"/>
        <end position="185"/>
    </location>
</feature>
<dbReference type="Pfam" id="PF22022">
    <property type="entry name" value="Phage_int_M"/>
    <property type="match status" value="1"/>
</dbReference>
<dbReference type="InterPro" id="IPR002104">
    <property type="entry name" value="Integrase_catalytic"/>
</dbReference>
<dbReference type="InterPro" id="IPR011010">
    <property type="entry name" value="DNA_brk_join_enz"/>
</dbReference>
<dbReference type="GO" id="GO:0003677">
    <property type="term" value="F:DNA binding"/>
    <property type="evidence" value="ECO:0007669"/>
    <property type="project" value="UniProtKB-KW"/>
</dbReference>
<dbReference type="PANTHER" id="PTHR30629:SF2">
    <property type="entry name" value="PROPHAGE INTEGRASE INTS-RELATED"/>
    <property type="match status" value="1"/>
</dbReference>
<evidence type="ECO:0000256" key="1">
    <source>
        <dbReference type="ARBA" id="ARBA00008857"/>
    </source>
</evidence>
<dbReference type="InterPro" id="IPR013762">
    <property type="entry name" value="Integrase-like_cat_sf"/>
</dbReference>
<dbReference type="PROSITE" id="PS51900">
    <property type="entry name" value="CB"/>
    <property type="match status" value="1"/>
</dbReference>
<sequence length="476" mass="54187">MSSNRSALKEHFLKRLKYDPKKPRQEFLDPPVYGQGTFGVRVNKKSIAYILLYSFHGKPRRLTLGSYPKMSLADARARSTHAAQLVEQGIDPGKKKTLELFEYRTSPSVADAVETYLEWAKANKKSWKEDQRMLENELVKSIGDMKLQDVKRRQILALLDDKAKTAPVAANRLQAVVRKLFNFCVERDIIEATPLVKMKKIAKETPRERALNQHEIVWFLKQLASPTITVATRFALLLSLMLAQRSGTIAAMRWVDLDFDQGIWDRSGLFEKNNNPVAIPLSTPVIKILEHLKHLQAVKLEKSGNNEKPSPWVLPGRGTTLHQSQPSLNRAMRRLYDTYVANTELVMSEGLLRIAEGYPRPTAHDLRRTATTHMSSRGLGKNVRSRILNHANLSVDAIYDRYAYFDEKAAALKDWHEHLLGLFKETYNHRDWLKVYGRDAPQASKSKTKPTEIDSNTPSTILIGGKEISLSEPRVD</sequence>
<dbReference type="SUPFAM" id="SSF56349">
    <property type="entry name" value="DNA breaking-rejoining enzymes"/>
    <property type="match status" value="1"/>
</dbReference>
<keyword evidence="6" id="KW-1160">Virus entry into host cell</keyword>
<feature type="domain" description="Tyr recombinase" evidence="8">
    <location>
        <begin position="206"/>
        <end position="413"/>
    </location>
</feature>
<dbReference type="PROSITE" id="PS51898">
    <property type="entry name" value="TYR_RECOMBINASE"/>
    <property type="match status" value="1"/>
</dbReference>
<dbReference type="EMBL" id="LAZR01000089">
    <property type="protein sequence ID" value="KKN93033.1"/>
    <property type="molecule type" value="Genomic_DNA"/>
</dbReference>
<dbReference type="GO" id="GO:0015074">
    <property type="term" value="P:DNA integration"/>
    <property type="evidence" value="ECO:0007669"/>
    <property type="project" value="UniProtKB-KW"/>
</dbReference>
<proteinExistence type="inferred from homology"/>
<evidence type="ECO:0000256" key="5">
    <source>
        <dbReference type="ARBA" id="ARBA00023195"/>
    </source>
</evidence>
<dbReference type="GO" id="GO:0044826">
    <property type="term" value="P:viral genome integration into host DNA"/>
    <property type="evidence" value="ECO:0007669"/>
    <property type="project" value="UniProtKB-KW"/>
</dbReference>
<dbReference type="AlphaFoldDB" id="A0A0F9XLL8"/>
<name>A0A0F9XLL8_9ZZZZ</name>
<evidence type="ECO:0000256" key="7">
    <source>
        <dbReference type="SAM" id="MobiDB-lite"/>
    </source>
</evidence>
<keyword evidence="4" id="KW-0233">DNA recombination</keyword>
<dbReference type="PANTHER" id="PTHR30629">
    <property type="entry name" value="PROPHAGE INTEGRASE"/>
    <property type="match status" value="1"/>
</dbReference>
<keyword evidence="2" id="KW-0229">DNA integration</keyword>
<dbReference type="Pfam" id="PF00589">
    <property type="entry name" value="Phage_integrase"/>
    <property type="match status" value="1"/>
</dbReference>
<dbReference type="InterPro" id="IPR053876">
    <property type="entry name" value="Phage_int_M"/>
</dbReference>
<dbReference type="InterPro" id="IPR038488">
    <property type="entry name" value="Integrase_DNA-bd_sf"/>
</dbReference>
<accession>A0A0F9XLL8</accession>
<organism evidence="10">
    <name type="scientific">marine sediment metagenome</name>
    <dbReference type="NCBI Taxonomy" id="412755"/>
    <lineage>
        <taxon>unclassified sequences</taxon>
        <taxon>metagenomes</taxon>
        <taxon>ecological metagenomes</taxon>
    </lineage>
</organism>
<evidence type="ECO:0000256" key="4">
    <source>
        <dbReference type="ARBA" id="ARBA00023172"/>
    </source>
</evidence>
<dbReference type="Gene3D" id="1.10.150.130">
    <property type="match status" value="1"/>
</dbReference>
<evidence type="ECO:0000256" key="3">
    <source>
        <dbReference type="ARBA" id="ARBA00023125"/>
    </source>
</evidence>
<reference evidence="10" key="1">
    <citation type="journal article" date="2015" name="Nature">
        <title>Complex archaea that bridge the gap between prokaryotes and eukaryotes.</title>
        <authorList>
            <person name="Spang A."/>
            <person name="Saw J.H."/>
            <person name="Jorgensen S.L."/>
            <person name="Zaremba-Niedzwiedzka K."/>
            <person name="Martijn J."/>
            <person name="Lind A.E."/>
            <person name="van Eijk R."/>
            <person name="Schleper C."/>
            <person name="Guy L."/>
            <person name="Ettema T.J."/>
        </authorList>
    </citation>
    <scope>NUCLEOTIDE SEQUENCE</scope>
</reference>
<dbReference type="Gene3D" id="1.10.443.10">
    <property type="entry name" value="Intergrase catalytic core"/>
    <property type="match status" value="1"/>
</dbReference>
<comment type="caution">
    <text evidence="10">The sequence shown here is derived from an EMBL/GenBank/DDBJ whole genome shotgun (WGS) entry which is preliminary data.</text>
</comment>
<dbReference type="Pfam" id="PF13356">
    <property type="entry name" value="Arm-DNA-bind_3"/>
    <property type="match status" value="1"/>
</dbReference>
<protein>
    <recommendedName>
        <fullName evidence="11">Tyr recombinase domain-containing protein</fullName>
    </recommendedName>
</protein>
<dbReference type="GO" id="GO:0046718">
    <property type="term" value="P:symbiont entry into host cell"/>
    <property type="evidence" value="ECO:0007669"/>
    <property type="project" value="UniProtKB-KW"/>
</dbReference>
<comment type="similarity">
    <text evidence="1">Belongs to the 'phage' integrase family.</text>
</comment>
<dbReference type="InterPro" id="IPR025166">
    <property type="entry name" value="Integrase_DNA_bind_dom"/>
</dbReference>